<reference evidence="3 4" key="1">
    <citation type="submission" date="2019-10" db="EMBL/GenBank/DDBJ databases">
        <title>Description of Paenibacillus terrestris sp. nov.</title>
        <authorList>
            <person name="Carlier A."/>
            <person name="Qi S."/>
        </authorList>
    </citation>
    <scope>NUCLEOTIDE SEQUENCE [LARGE SCALE GENOMIC DNA]</scope>
    <source>
        <strain evidence="3 4">LMG 31458</strain>
    </source>
</reference>
<dbReference type="InterPro" id="IPR009492">
    <property type="entry name" value="TniQ"/>
</dbReference>
<evidence type="ECO:0000259" key="1">
    <source>
        <dbReference type="Pfam" id="PF06527"/>
    </source>
</evidence>
<keyword evidence="4" id="KW-1185">Reference proteome</keyword>
<name>A0ABX1Y5S6_9BACL</name>
<dbReference type="Proteomes" id="UP000616779">
    <property type="component" value="Unassembled WGS sequence"/>
</dbReference>
<sequence length="487" mass="57836">MLNFFPNAYPDEDFGSIVYRYFKLSGNPYMMEIMYKLFQVKTVRNRFILPKNLLTLLNNIPGKHSYSLDRIVKEHSYLPLMKPFYTDNEFNNIIEDIGMTKGRIVIGSDQLKHMISNQVRYCPICLLEDYEKFGESYVHRIHQYKFVLVCPNHHTYLISSCPMCQQPFLYHNRRLLGTPYCSNKHYLPSFAKHSLYNSALEKLIHQVADDTKFIIHNEKYIYIELIRQRYLEYALKKGYFSPNGLMQKNKSLIKDFLDSFSIENLEVLGIKINQIHRKFAQIYLNLQGNHYNILIHILLMIYFSGSVSNFLNKKIIDTEPFIPFGRGPWECLNELCSKNKQKSIVVCQRYSFRDVIYGTFKCENCGYTYTRKCNRGTLQNMDGIHVKDKGWLWERKEEEIFKLYESKIQQAQKVNKRNRILDKKIQIPERNSFAWISLLFQVYSNVKSYKETARILRTTEIHVKKILIRHQKKVAPFNKSESVKNIV</sequence>
<dbReference type="Pfam" id="PF06527">
    <property type="entry name" value="TniQ"/>
    <property type="match status" value="1"/>
</dbReference>
<evidence type="ECO:0008006" key="5">
    <source>
        <dbReference type="Google" id="ProtNLM"/>
    </source>
</evidence>
<dbReference type="EMBL" id="WHOA01000204">
    <property type="protein sequence ID" value="NOU75323.1"/>
    <property type="molecule type" value="Genomic_DNA"/>
</dbReference>
<evidence type="ECO:0000259" key="2">
    <source>
        <dbReference type="Pfam" id="PF15978"/>
    </source>
</evidence>
<accession>A0ABX1Y5S6</accession>
<gene>
    <name evidence="3" type="ORF">GC098_28725</name>
</gene>
<protein>
    <recommendedName>
        <fullName evidence="5">Transposon Tn7 transposition protein TnsD C-termianl domain-containing protein</fullName>
    </recommendedName>
</protein>
<evidence type="ECO:0000313" key="4">
    <source>
        <dbReference type="Proteomes" id="UP000616779"/>
    </source>
</evidence>
<comment type="caution">
    <text evidence="3">The sequence shown here is derived from an EMBL/GenBank/DDBJ whole genome shotgun (WGS) entry which is preliminary data.</text>
</comment>
<dbReference type="InterPro" id="IPR032750">
    <property type="entry name" value="TnsD_C"/>
</dbReference>
<dbReference type="RefSeq" id="WP_171646834.1">
    <property type="nucleotide sequence ID" value="NZ_WHOA01000204.1"/>
</dbReference>
<proteinExistence type="predicted"/>
<feature type="domain" description="TniQ" evidence="1">
    <location>
        <begin position="4"/>
        <end position="157"/>
    </location>
</feature>
<dbReference type="Pfam" id="PF15978">
    <property type="entry name" value="TnsD"/>
    <property type="match status" value="1"/>
</dbReference>
<feature type="domain" description="Transposon Tn7 transposition protein TnsD C-terminal" evidence="2">
    <location>
        <begin position="208"/>
        <end position="474"/>
    </location>
</feature>
<evidence type="ECO:0000313" key="3">
    <source>
        <dbReference type="EMBL" id="NOU75323.1"/>
    </source>
</evidence>
<organism evidence="3 4">
    <name type="scientific">Paenibacillus phytorum</name>
    <dbReference type="NCBI Taxonomy" id="2654977"/>
    <lineage>
        <taxon>Bacteria</taxon>
        <taxon>Bacillati</taxon>
        <taxon>Bacillota</taxon>
        <taxon>Bacilli</taxon>
        <taxon>Bacillales</taxon>
        <taxon>Paenibacillaceae</taxon>
        <taxon>Paenibacillus</taxon>
    </lineage>
</organism>